<keyword evidence="4 6" id="KW-1133">Transmembrane helix</keyword>
<dbReference type="GO" id="GO:0005886">
    <property type="term" value="C:plasma membrane"/>
    <property type="evidence" value="ECO:0007669"/>
    <property type="project" value="UniProtKB-SubCell"/>
</dbReference>
<comment type="caution">
    <text evidence="7">The sequence shown here is derived from an EMBL/GenBank/DDBJ whole genome shotgun (WGS) entry which is preliminary data.</text>
</comment>
<evidence type="ECO:0000313" key="7">
    <source>
        <dbReference type="EMBL" id="MES4992487.1"/>
    </source>
</evidence>
<comment type="subcellular location">
    <subcellularLocation>
        <location evidence="1">Cell membrane</location>
        <topology evidence="1">Multi-pass membrane protein</topology>
    </subcellularLocation>
</comment>
<keyword evidence="2" id="KW-1003">Cell membrane</keyword>
<dbReference type="PANTHER" id="PTHR30086">
    <property type="entry name" value="ARGININE EXPORTER PROTEIN ARGO"/>
    <property type="match status" value="1"/>
</dbReference>
<dbReference type="InterPro" id="IPR001123">
    <property type="entry name" value="LeuE-type"/>
</dbReference>
<evidence type="ECO:0000256" key="1">
    <source>
        <dbReference type="ARBA" id="ARBA00004651"/>
    </source>
</evidence>
<dbReference type="PANTHER" id="PTHR30086:SF20">
    <property type="entry name" value="ARGININE EXPORTER PROTEIN ARGO-RELATED"/>
    <property type="match status" value="1"/>
</dbReference>
<evidence type="ECO:0000313" key="8">
    <source>
        <dbReference type="Proteomes" id="UP001438189"/>
    </source>
</evidence>
<organism evidence="7 8">
    <name type="scientific">Agrobacterium radiobacter</name>
    <dbReference type="NCBI Taxonomy" id="362"/>
    <lineage>
        <taxon>Bacteria</taxon>
        <taxon>Pseudomonadati</taxon>
        <taxon>Pseudomonadota</taxon>
        <taxon>Alphaproteobacteria</taxon>
        <taxon>Hyphomicrobiales</taxon>
        <taxon>Rhizobiaceae</taxon>
        <taxon>Rhizobium/Agrobacterium group</taxon>
        <taxon>Agrobacterium</taxon>
        <taxon>Agrobacterium tumefaciens complex</taxon>
    </lineage>
</organism>
<feature type="transmembrane region" description="Helical" evidence="6">
    <location>
        <begin position="185"/>
        <end position="204"/>
    </location>
</feature>
<dbReference type="EMBL" id="JBETME010000008">
    <property type="protein sequence ID" value="MES4992487.1"/>
    <property type="molecule type" value="Genomic_DNA"/>
</dbReference>
<dbReference type="Pfam" id="PF01810">
    <property type="entry name" value="LysE"/>
    <property type="match status" value="1"/>
</dbReference>
<evidence type="ECO:0000256" key="6">
    <source>
        <dbReference type="SAM" id="Phobius"/>
    </source>
</evidence>
<sequence>MKEALFISFLAATLVILSTPGASCALATSQAMRYGPRAALLTVAGDAMGSVVHIIIATIGLQFLIGMASSVLPWLQVAGGIYILYLAQQSFQASKAALHSEGRTSGGTFEAMFSGFIACVSNPKAIIFFAALFPGFIDPNFNVVFQSAVYGTIFIILDVISILGYALLAVLVFKSKAFSRINYNTFSGIGLALIGILLVIKGMIEIFQ</sequence>
<gene>
    <name evidence="7" type="ORF">ABVB70_19325</name>
</gene>
<keyword evidence="3 6" id="KW-0812">Transmembrane</keyword>
<reference evidence="7 8" key="1">
    <citation type="submission" date="2024-06" db="EMBL/GenBank/DDBJ databases">
        <title>Genome sequencing of Agrobacterium spp. from tobacco in Serbia.</title>
        <authorList>
            <person name="Ilicic R.J."/>
            <person name="Studholme D.J."/>
            <person name="Jelusic A."/>
            <person name="Barac G."/>
            <person name="Bagi F."/>
            <person name="Popovic Milovanovic T."/>
        </authorList>
    </citation>
    <scope>NUCLEOTIDE SEQUENCE [LARGE SCALE GENOMIC DNA]</scope>
    <source>
        <strain evidence="7 8">DA1</strain>
    </source>
</reference>
<dbReference type="Proteomes" id="UP001438189">
    <property type="component" value="Unassembled WGS sequence"/>
</dbReference>
<accession>A0ABD5LPA2</accession>
<name>A0ABD5LPA2_AGRRD</name>
<feature type="transmembrane region" description="Helical" evidence="6">
    <location>
        <begin position="51"/>
        <end position="75"/>
    </location>
</feature>
<evidence type="ECO:0000256" key="4">
    <source>
        <dbReference type="ARBA" id="ARBA00022989"/>
    </source>
</evidence>
<evidence type="ECO:0000256" key="3">
    <source>
        <dbReference type="ARBA" id="ARBA00022692"/>
    </source>
</evidence>
<protein>
    <submittedName>
        <fullName evidence="7">LysE family translocator</fullName>
    </submittedName>
</protein>
<dbReference type="RefSeq" id="WP_353574442.1">
    <property type="nucleotide sequence ID" value="NZ_JBETME010000008.1"/>
</dbReference>
<evidence type="ECO:0000256" key="2">
    <source>
        <dbReference type="ARBA" id="ARBA00022475"/>
    </source>
</evidence>
<dbReference type="AlphaFoldDB" id="A0ABD5LPA2"/>
<proteinExistence type="predicted"/>
<feature type="transmembrane region" description="Helical" evidence="6">
    <location>
        <begin position="149"/>
        <end position="173"/>
    </location>
</feature>
<evidence type="ECO:0000256" key="5">
    <source>
        <dbReference type="ARBA" id="ARBA00023136"/>
    </source>
</evidence>
<feature type="transmembrane region" description="Helical" evidence="6">
    <location>
        <begin position="113"/>
        <end position="137"/>
    </location>
</feature>
<keyword evidence="5 6" id="KW-0472">Membrane</keyword>